<reference evidence="10 11" key="1">
    <citation type="journal article" date="2016" name="Nat. Commun.">
        <title>Thousands of microbial genomes shed light on interconnected biogeochemical processes in an aquifer system.</title>
        <authorList>
            <person name="Anantharaman K."/>
            <person name="Brown C.T."/>
            <person name="Hug L.A."/>
            <person name="Sharon I."/>
            <person name="Castelle C.J."/>
            <person name="Probst A.J."/>
            <person name="Thomas B.C."/>
            <person name="Singh A."/>
            <person name="Wilkins M.J."/>
            <person name="Karaoz U."/>
            <person name="Brodie E.L."/>
            <person name="Williams K.H."/>
            <person name="Hubbard S.S."/>
            <person name="Banfield J.F."/>
        </authorList>
    </citation>
    <scope>NUCLEOTIDE SEQUENCE [LARGE SCALE GENOMIC DNA]</scope>
</reference>
<dbReference type="PANTHER" id="PTHR43381:SF5">
    <property type="entry name" value="TR-TYPE G DOMAIN-CONTAINING PROTEIN"/>
    <property type="match status" value="1"/>
</dbReference>
<dbReference type="FunFam" id="3.40.50.300:FF:000019">
    <property type="entry name" value="Translation initiation factor IF-2"/>
    <property type="match status" value="1"/>
</dbReference>
<keyword evidence="4" id="KW-0547">Nucleotide-binding</keyword>
<dbReference type="InterPro" id="IPR000178">
    <property type="entry name" value="TF_IF2_bacterial-like"/>
</dbReference>
<name>A0A1G2T177_9BACT</name>
<dbReference type="Gene3D" id="2.40.30.10">
    <property type="entry name" value="Translation factors"/>
    <property type="match status" value="2"/>
</dbReference>
<dbReference type="InterPro" id="IPR027417">
    <property type="entry name" value="P-loop_NTPase"/>
</dbReference>
<evidence type="ECO:0000256" key="2">
    <source>
        <dbReference type="ARBA" id="ARBA00020675"/>
    </source>
</evidence>
<gene>
    <name evidence="10" type="ORF">A2838_02165</name>
</gene>
<dbReference type="Pfam" id="PF22042">
    <property type="entry name" value="EF-G_D2"/>
    <property type="match status" value="1"/>
</dbReference>
<dbReference type="NCBIfam" id="TIGR00487">
    <property type="entry name" value="IF-2"/>
    <property type="match status" value="1"/>
</dbReference>
<dbReference type="PROSITE" id="PS51722">
    <property type="entry name" value="G_TR_2"/>
    <property type="match status" value="1"/>
</dbReference>
<keyword evidence="5 8" id="KW-0648">Protein biosynthesis</keyword>
<comment type="caution">
    <text evidence="10">The sequence shown here is derived from an EMBL/GenBank/DDBJ whole genome shotgun (WGS) entry which is preliminary data.</text>
</comment>
<dbReference type="InterPro" id="IPR015760">
    <property type="entry name" value="TIF_IF2"/>
</dbReference>
<feature type="domain" description="Tr-type G" evidence="9">
    <location>
        <begin position="12"/>
        <end position="185"/>
    </location>
</feature>
<dbReference type="SUPFAM" id="SSF52540">
    <property type="entry name" value="P-loop containing nucleoside triphosphate hydrolases"/>
    <property type="match status" value="1"/>
</dbReference>
<sequence>MTSNNSQSNIIPRPPVVGIFGHIDHGKSSLIDYIRKSHITEKEAGGITQHVSAYEVLRQRKDGKTSRITFLDTPGHEAFKNIRTRGASVADIAVLIVAGDDGVKPQTLEVLKYILESKLPYLVAITKVDKSSADVTRTKQSLAESGVLVEGYGGDVSVVEVSAKTGQGVEEFLDMIDLIAEMENFSGNMDENGSGVIIEANLDPKRGVAATGIVKNGIVRKGMFAACGDSTMPIRFLLDAENNMVEELSFSSPVRLIGWDKLPPIGEEFKTFLKKADAEEYAREFAEKGKALNTNPKGLALESEGVSSLSLIIKADTAGSLEAVRSEIGKLSRERILPRVILASVGSVGENDVKAALATPGSVILAFHTKIDSQAASLAERTGVEIFPFDIIYELTDKTTELLATREPRIEVEEISGSAKVLKLFSTVKNKQVLGARVVTGFIAKGNNLRIMRREAEIGRGKIKELQMAKVDAPKVEEGSEFGALIESKTEIAPGDILEAVSMVIK</sequence>
<evidence type="ECO:0000259" key="9">
    <source>
        <dbReference type="PROSITE" id="PS51722"/>
    </source>
</evidence>
<dbReference type="GO" id="GO:0003924">
    <property type="term" value="F:GTPase activity"/>
    <property type="evidence" value="ECO:0007669"/>
    <property type="project" value="InterPro"/>
</dbReference>
<proteinExistence type="inferred from homology"/>
<dbReference type="EMBL" id="MHVH01000005">
    <property type="protein sequence ID" value="OHA90381.1"/>
    <property type="molecule type" value="Genomic_DNA"/>
</dbReference>
<dbReference type="InterPro" id="IPR000795">
    <property type="entry name" value="T_Tr_GTP-bd_dom"/>
</dbReference>
<organism evidence="10 11">
    <name type="scientific">Candidatus Zambryskibacteria bacterium RIFCSPHIGHO2_01_FULL_46_25</name>
    <dbReference type="NCBI Taxonomy" id="1802738"/>
    <lineage>
        <taxon>Bacteria</taxon>
        <taxon>Candidatus Zambryskiibacteriota</taxon>
    </lineage>
</organism>
<evidence type="ECO:0000256" key="5">
    <source>
        <dbReference type="ARBA" id="ARBA00022917"/>
    </source>
</evidence>
<protein>
    <recommendedName>
        <fullName evidence="2 7">Translation initiation factor IF-2</fullName>
    </recommendedName>
</protein>
<dbReference type="Pfam" id="PF11987">
    <property type="entry name" value="IF-2"/>
    <property type="match status" value="1"/>
</dbReference>
<evidence type="ECO:0000313" key="10">
    <source>
        <dbReference type="EMBL" id="OHA90381.1"/>
    </source>
</evidence>
<dbReference type="GO" id="GO:0003743">
    <property type="term" value="F:translation initiation factor activity"/>
    <property type="evidence" value="ECO:0007669"/>
    <property type="project" value="UniProtKB-UniRule"/>
</dbReference>
<dbReference type="GO" id="GO:0005737">
    <property type="term" value="C:cytoplasm"/>
    <property type="evidence" value="ECO:0007669"/>
    <property type="project" value="UniProtKB-UniRule"/>
</dbReference>
<dbReference type="Gene3D" id="3.40.50.10050">
    <property type="entry name" value="Translation initiation factor IF- 2, domain 3"/>
    <property type="match status" value="1"/>
</dbReference>
<dbReference type="Proteomes" id="UP000178107">
    <property type="component" value="Unassembled WGS sequence"/>
</dbReference>
<dbReference type="InterPro" id="IPR053905">
    <property type="entry name" value="EF-G-like_DII"/>
</dbReference>
<dbReference type="CDD" id="cd01887">
    <property type="entry name" value="IF2_eIF5B"/>
    <property type="match status" value="1"/>
</dbReference>
<dbReference type="Pfam" id="PF00009">
    <property type="entry name" value="GTP_EFTU"/>
    <property type="match status" value="1"/>
</dbReference>
<dbReference type="SUPFAM" id="SSF52156">
    <property type="entry name" value="Initiation factor IF2/eIF5b, domain 3"/>
    <property type="match status" value="1"/>
</dbReference>
<dbReference type="InterPro" id="IPR009000">
    <property type="entry name" value="Transl_B-barrel_sf"/>
</dbReference>
<dbReference type="Gene3D" id="3.40.50.300">
    <property type="entry name" value="P-loop containing nucleotide triphosphate hydrolases"/>
    <property type="match status" value="1"/>
</dbReference>
<evidence type="ECO:0000256" key="1">
    <source>
        <dbReference type="ARBA" id="ARBA00007733"/>
    </source>
</evidence>
<dbReference type="SUPFAM" id="SSF50447">
    <property type="entry name" value="Translation proteins"/>
    <property type="match status" value="2"/>
</dbReference>
<evidence type="ECO:0000256" key="3">
    <source>
        <dbReference type="ARBA" id="ARBA00022540"/>
    </source>
</evidence>
<dbReference type="InterPro" id="IPR036925">
    <property type="entry name" value="TIF_IF2_dom3_sf"/>
</dbReference>
<evidence type="ECO:0000256" key="4">
    <source>
        <dbReference type="ARBA" id="ARBA00022741"/>
    </source>
</evidence>
<comment type="similarity">
    <text evidence="1 8">Belongs to the TRAFAC class translation factor GTPase superfamily. Classic translation factor GTPase family. IF-2 subfamily.</text>
</comment>
<dbReference type="PANTHER" id="PTHR43381">
    <property type="entry name" value="TRANSLATION INITIATION FACTOR IF-2-RELATED"/>
    <property type="match status" value="1"/>
</dbReference>
<dbReference type="InterPro" id="IPR023115">
    <property type="entry name" value="TIF_IF2_dom3"/>
</dbReference>
<keyword evidence="3 8" id="KW-0396">Initiation factor</keyword>
<evidence type="ECO:0000256" key="7">
    <source>
        <dbReference type="NCBIfam" id="TIGR00487"/>
    </source>
</evidence>
<dbReference type="PRINTS" id="PR00315">
    <property type="entry name" value="ELONGATNFCT"/>
</dbReference>
<dbReference type="InterPro" id="IPR005225">
    <property type="entry name" value="Small_GTP-bd"/>
</dbReference>
<accession>A0A1G2T177</accession>
<dbReference type="FunFam" id="3.40.50.10050:FF:000001">
    <property type="entry name" value="Translation initiation factor IF-2"/>
    <property type="match status" value="1"/>
</dbReference>
<evidence type="ECO:0000313" key="11">
    <source>
        <dbReference type="Proteomes" id="UP000178107"/>
    </source>
</evidence>
<dbReference type="GO" id="GO:0005525">
    <property type="term" value="F:GTP binding"/>
    <property type="evidence" value="ECO:0007669"/>
    <property type="project" value="UniProtKB-KW"/>
</dbReference>
<comment type="function">
    <text evidence="8">One of the essential components for the initiation of protein synthesis. Protects formylmethionyl-tRNA from spontaneous hydrolysis and promotes its binding to the 30S ribosomal subunits. Also involved in the hydrolysis of GTP during the formation of the 70S ribosomal complex.</text>
</comment>
<evidence type="ECO:0000256" key="6">
    <source>
        <dbReference type="ARBA" id="ARBA00023134"/>
    </source>
</evidence>
<evidence type="ECO:0000256" key="8">
    <source>
        <dbReference type="RuleBase" id="RU000644"/>
    </source>
</evidence>
<dbReference type="AlphaFoldDB" id="A0A1G2T177"/>
<keyword evidence="6" id="KW-0342">GTP-binding</keyword>
<dbReference type="NCBIfam" id="TIGR00231">
    <property type="entry name" value="small_GTP"/>
    <property type="match status" value="1"/>
</dbReference>